<evidence type="ECO:0000259" key="27">
    <source>
        <dbReference type="PROSITE" id="PS51099"/>
    </source>
</evidence>
<evidence type="ECO:0000256" key="14">
    <source>
        <dbReference type="ARBA" id="ARBA00022679"/>
    </source>
</evidence>
<evidence type="ECO:0000256" key="16">
    <source>
        <dbReference type="ARBA" id="ARBA00022692"/>
    </source>
</evidence>
<protein>
    <recommendedName>
        <fullName evidence="6">Mannitol-specific phosphotransferase enzyme IIA component</fullName>
        <ecNumber evidence="5">2.7.1.197</ecNumber>
    </recommendedName>
    <alternativeName>
        <fullName evidence="22">EIIA</fullName>
    </alternativeName>
    <alternativeName>
        <fullName evidence="24">EIICB-Mtl</fullName>
    </alternativeName>
    <alternativeName>
        <fullName evidence="21">EIICBA-Mtl</fullName>
    </alternativeName>
    <alternativeName>
        <fullName evidence="23">EIII</fullName>
    </alternativeName>
    <alternativeName>
        <fullName evidence="20">PTS system mannitol-specific EIIA component</fullName>
    </alternativeName>
    <alternativeName>
        <fullName evidence="8">PTS system mannitol-specific EIICB component</fullName>
    </alternativeName>
    <alternativeName>
        <fullName evidence="7">PTS system mannitol-specific EIICBA component</fullName>
    </alternativeName>
</protein>
<dbReference type="InterPro" id="IPR003501">
    <property type="entry name" value="PTS_EIIB_2/3"/>
</dbReference>
<dbReference type="GO" id="GO:0009401">
    <property type="term" value="P:phosphoenolpyruvate-dependent sugar phosphotransferase system"/>
    <property type="evidence" value="ECO:0007669"/>
    <property type="project" value="UniProtKB-KW"/>
</dbReference>
<evidence type="ECO:0000256" key="20">
    <source>
        <dbReference type="ARBA" id="ARBA00029908"/>
    </source>
</evidence>
<evidence type="ECO:0000256" key="19">
    <source>
        <dbReference type="ARBA" id="ARBA00023136"/>
    </source>
</evidence>
<dbReference type="OrthoDB" id="9814222at2"/>
<dbReference type="GO" id="GO:0005886">
    <property type="term" value="C:plasma membrane"/>
    <property type="evidence" value="ECO:0007669"/>
    <property type="project" value="UniProtKB-SubCell"/>
</dbReference>
<sequence length="634" mass="66486">MSAGSGVKVKVQKFGNFLSSMILPNIGAFIAWGLITALFIPTGWLPNKALAELVDPTVTYLLPILIGYSGGKLVFDHRGGVVGAIATAGVIIGTDIPMFLGAMIMGPLGGYVIKKFDKMVEGKIKTGFEMLVDNFSAGILGALLAILAFLGIGPVVDAVSAALASGVERLVGAGLLPLASLFIEPGKVLFLNNAINHGVLTPIAVEQARQYGSSVLFLLEANPGPGLGILLAYSFFGKGNAKKSAPGAAIIHFFGGIHEIYFPYILMKPLLFIATIVAGMSGIFTLVTLKGGLVGPASPGSFIAMLAVTPKSFGSFAANIAAVCVATIVSFAIGSLILKTDKAGNENLEEATRKMESMKGKKSRVSGVLTDSKTLDPQAVKKIVFACDAGMGSSAMGASLLRKKVKAAGLAINVTNTAVSSIPSDAQIVVTQSELTPRAKEKAPDAYHVSVDNFLSSPSYDLLINQLSRGEKAVPEAAEESSVAPFVDGDILRKENVFINQSFKSKEEVIRFAGQKLVEGGYVKPSYVEGMIARDQLMSTYMGNGIAIPHGTEEVKKEVLASGIVIIQIPESVDFNGNKVRLVFGIAGKNNSHLEILSKIAVACSDVINVGEMVRAQSVDELIMVINHAVAQNA</sequence>
<feature type="transmembrane region" description="Helical" evidence="25">
    <location>
        <begin position="134"/>
        <end position="156"/>
    </location>
</feature>
<keyword evidence="10" id="KW-1003">Cell membrane</keyword>
<dbReference type="InterPro" id="IPR050893">
    <property type="entry name" value="Sugar_PTS"/>
</dbReference>
<evidence type="ECO:0000256" key="18">
    <source>
        <dbReference type="ARBA" id="ARBA00022989"/>
    </source>
</evidence>
<dbReference type="InterPro" id="IPR029503">
    <property type="entry name" value="PTS_EIIB_mannitol"/>
</dbReference>
<dbReference type="GO" id="GO:0090563">
    <property type="term" value="F:protein-phosphocysteine-sugar phosphotransferase activity"/>
    <property type="evidence" value="ECO:0007669"/>
    <property type="project" value="TreeGrafter"/>
</dbReference>
<evidence type="ECO:0000256" key="12">
    <source>
        <dbReference type="ARBA" id="ARBA00022553"/>
    </source>
</evidence>
<dbReference type="InterPro" id="IPR013011">
    <property type="entry name" value="PTS_EIIB_2"/>
</dbReference>
<dbReference type="InterPro" id="IPR013014">
    <property type="entry name" value="PTS_EIIC_2"/>
</dbReference>
<dbReference type="CDD" id="cd00211">
    <property type="entry name" value="PTS_IIA_fru"/>
    <property type="match status" value="1"/>
</dbReference>
<dbReference type="CDD" id="cd05567">
    <property type="entry name" value="PTS_IIB_mannitol"/>
    <property type="match status" value="1"/>
</dbReference>
<dbReference type="Pfam" id="PF02378">
    <property type="entry name" value="PTS_EIIC"/>
    <property type="match status" value="1"/>
</dbReference>
<dbReference type="InterPro" id="IPR004718">
    <property type="entry name" value="PTS_IIC_mtl"/>
</dbReference>
<keyword evidence="19 25" id="KW-0472">Membrane</keyword>
<evidence type="ECO:0000256" key="7">
    <source>
        <dbReference type="ARBA" id="ARBA00015039"/>
    </source>
</evidence>
<evidence type="ECO:0000256" key="3">
    <source>
        <dbReference type="ARBA" id="ARBA00004429"/>
    </source>
</evidence>
<comment type="function">
    <text evidence="2">The phosphoenolpyruvate-dependent sugar phosphotransferase system (sugar PTS), a major carbohydrate active transport system, catalyzes the phosphorylation of incoming sugar substrates concomitantly with their translocation across the cell membrane. The enzyme II CmtAB PTS system is involved in D-mannitol transport.</text>
</comment>
<evidence type="ECO:0000256" key="9">
    <source>
        <dbReference type="ARBA" id="ARBA00022448"/>
    </source>
</evidence>
<keyword evidence="14" id="KW-0808">Transferase</keyword>
<feature type="transmembrane region" description="Helical" evidence="25">
    <location>
        <begin position="57"/>
        <end position="75"/>
    </location>
</feature>
<feature type="domain" description="PTS EIIC type-2" evidence="28">
    <location>
        <begin position="14"/>
        <end position="355"/>
    </location>
</feature>
<dbReference type="RefSeq" id="WP_010025197.1">
    <property type="nucleotide sequence ID" value="NZ_AFVQ02000112.1"/>
</dbReference>
<comment type="subcellular location">
    <subcellularLocation>
        <location evidence="3">Cell inner membrane</location>
        <topology evidence="3">Multi-pass membrane protein</topology>
    </subcellularLocation>
</comment>
<dbReference type="PROSITE" id="PS51094">
    <property type="entry name" value="PTS_EIIA_TYPE_2"/>
    <property type="match status" value="1"/>
</dbReference>
<dbReference type="InterPro" id="IPR016152">
    <property type="entry name" value="PTrfase/Anion_transptr"/>
</dbReference>
<evidence type="ECO:0000256" key="17">
    <source>
        <dbReference type="ARBA" id="ARBA00022777"/>
    </source>
</evidence>
<accession>A0A0U1QN93</accession>
<comment type="caution">
    <text evidence="29">The sequence shown here is derived from an EMBL/GenBank/DDBJ whole genome shotgun (WGS) entry which is preliminary data.</text>
</comment>
<dbReference type="PROSITE" id="PS51099">
    <property type="entry name" value="PTS_EIIB_TYPE_2"/>
    <property type="match status" value="1"/>
</dbReference>
<feature type="transmembrane region" description="Helical" evidence="25">
    <location>
        <begin position="22"/>
        <end position="45"/>
    </location>
</feature>
<dbReference type="NCBIfam" id="TIGR00851">
    <property type="entry name" value="mtlA"/>
    <property type="match status" value="1"/>
</dbReference>
<reference evidence="29 30" key="1">
    <citation type="journal article" date="2011" name="J. Bacteriol.">
        <title>Draft genome sequence of Sporolactobacillus inulinus strain CASD, an efficient D-lactic acid-producing bacterium with high-concentration lactate tolerance capability.</title>
        <authorList>
            <person name="Yu B."/>
            <person name="Su F."/>
            <person name="Wang L."/>
            <person name="Xu K."/>
            <person name="Zhao B."/>
            <person name="Xu P."/>
        </authorList>
    </citation>
    <scope>NUCLEOTIDE SEQUENCE [LARGE SCALE GENOMIC DNA]</scope>
    <source>
        <strain evidence="29 30">CASD</strain>
    </source>
</reference>
<dbReference type="SUPFAM" id="SSF52794">
    <property type="entry name" value="PTS system IIB component-like"/>
    <property type="match status" value="1"/>
</dbReference>
<evidence type="ECO:0000259" key="28">
    <source>
        <dbReference type="PROSITE" id="PS51104"/>
    </source>
</evidence>
<keyword evidence="9" id="KW-0813">Transport</keyword>
<proteinExistence type="predicted"/>
<evidence type="ECO:0000256" key="4">
    <source>
        <dbReference type="ARBA" id="ARBA00011738"/>
    </source>
</evidence>
<evidence type="ECO:0000313" key="30">
    <source>
        <dbReference type="Proteomes" id="UP000035553"/>
    </source>
</evidence>
<feature type="transmembrane region" description="Helical" evidence="25">
    <location>
        <begin position="270"/>
        <end position="293"/>
    </location>
</feature>
<keyword evidence="15" id="KW-0598">Phosphotransferase system</keyword>
<evidence type="ECO:0000256" key="10">
    <source>
        <dbReference type="ARBA" id="ARBA00022475"/>
    </source>
</evidence>
<keyword evidence="11" id="KW-0997">Cell inner membrane</keyword>
<evidence type="ECO:0000256" key="15">
    <source>
        <dbReference type="ARBA" id="ARBA00022683"/>
    </source>
</evidence>
<feature type="transmembrane region" description="Helical" evidence="25">
    <location>
        <begin position="81"/>
        <end position="113"/>
    </location>
</feature>
<feature type="transmembrane region" description="Helical" evidence="25">
    <location>
        <begin position="162"/>
        <end position="183"/>
    </location>
</feature>
<keyword evidence="18 25" id="KW-1133">Transmembrane helix</keyword>
<comment type="subunit">
    <text evidence="4">Homodimer.</text>
</comment>
<dbReference type="InterPro" id="IPR002178">
    <property type="entry name" value="PTS_EIIA_type-2_dom"/>
</dbReference>
<evidence type="ECO:0000256" key="24">
    <source>
        <dbReference type="ARBA" id="ARBA00033349"/>
    </source>
</evidence>
<evidence type="ECO:0000256" key="8">
    <source>
        <dbReference type="ARBA" id="ARBA00021825"/>
    </source>
</evidence>
<evidence type="ECO:0000313" key="29">
    <source>
        <dbReference type="EMBL" id="KLI02275.1"/>
    </source>
</evidence>
<feature type="transmembrane region" description="Helical" evidence="25">
    <location>
        <begin position="313"/>
        <end position="338"/>
    </location>
</feature>
<keyword evidence="17" id="KW-0418">Kinase</keyword>
<dbReference type="PANTHER" id="PTHR30181:SF2">
    <property type="entry name" value="PTS SYSTEM MANNITOL-SPECIFIC EIICBA COMPONENT"/>
    <property type="match status" value="1"/>
</dbReference>
<evidence type="ECO:0000256" key="22">
    <source>
        <dbReference type="ARBA" id="ARBA00030956"/>
    </source>
</evidence>
<keyword evidence="12" id="KW-0597">Phosphoprotein</keyword>
<dbReference type="GO" id="GO:0022872">
    <property type="term" value="F:protein-N(PI)-phosphohistidine-mannitol phosphotransferase system transmembrane transporter activity"/>
    <property type="evidence" value="ECO:0007669"/>
    <property type="project" value="InterPro"/>
</dbReference>
<evidence type="ECO:0000256" key="1">
    <source>
        <dbReference type="ARBA" id="ARBA00001655"/>
    </source>
</evidence>
<dbReference type="AlphaFoldDB" id="A0A0U1QN93"/>
<name>A0A0U1QN93_9BACL</name>
<evidence type="ECO:0000259" key="26">
    <source>
        <dbReference type="PROSITE" id="PS51094"/>
    </source>
</evidence>
<comment type="catalytic activity">
    <reaction evidence="1">
        <text>D-mannitol(out) + N(pros)-phospho-L-histidyl-[protein] = D-mannitol 1-phosphate(in) + L-histidyl-[protein]</text>
        <dbReference type="Rhea" id="RHEA:33363"/>
        <dbReference type="Rhea" id="RHEA-COMP:9745"/>
        <dbReference type="Rhea" id="RHEA-COMP:9746"/>
        <dbReference type="ChEBI" id="CHEBI:16899"/>
        <dbReference type="ChEBI" id="CHEBI:29979"/>
        <dbReference type="ChEBI" id="CHEBI:61381"/>
        <dbReference type="ChEBI" id="CHEBI:64837"/>
        <dbReference type="EC" id="2.7.1.197"/>
    </reaction>
</comment>
<dbReference type="Gene3D" id="3.40.930.10">
    <property type="entry name" value="Mannitol-specific EII, Chain A"/>
    <property type="match status" value="1"/>
</dbReference>
<keyword evidence="13" id="KW-0762">Sugar transport</keyword>
<dbReference type="NCBIfam" id="NF011663">
    <property type="entry name" value="PRK15083.1"/>
    <property type="match status" value="1"/>
</dbReference>
<keyword evidence="30" id="KW-1185">Reference proteome</keyword>
<dbReference type="PROSITE" id="PS51104">
    <property type="entry name" value="PTS_EIIC_TYPE_2"/>
    <property type="match status" value="1"/>
</dbReference>
<gene>
    <name evidence="29" type="ORF">SINU_09050</name>
</gene>
<dbReference type="PROSITE" id="PS00372">
    <property type="entry name" value="PTS_EIIA_TYPE_2_HIS"/>
    <property type="match status" value="1"/>
</dbReference>
<organism evidence="29 30">
    <name type="scientific">Sporolactobacillus inulinus CASD</name>
    <dbReference type="NCBI Taxonomy" id="1069536"/>
    <lineage>
        <taxon>Bacteria</taxon>
        <taxon>Bacillati</taxon>
        <taxon>Bacillota</taxon>
        <taxon>Bacilli</taxon>
        <taxon>Bacillales</taxon>
        <taxon>Sporolactobacillaceae</taxon>
        <taxon>Sporolactobacillus</taxon>
    </lineage>
</organism>
<keyword evidence="16 25" id="KW-0812">Transmembrane</keyword>
<dbReference type="Proteomes" id="UP000035553">
    <property type="component" value="Unassembled WGS sequence"/>
</dbReference>
<evidence type="ECO:0000256" key="23">
    <source>
        <dbReference type="ARBA" id="ARBA00030962"/>
    </source>
</evidence>
<evidence type="ECO:0000256" key="21">
    <source>
        <dbReference type="ARBA" id="ARBA00030684"/>
    </source>
</evidence>
<dbReference type="InterPro" id="IPR036095">
    <property type="entry name" value="PTS_EIIB-like_sf"/>
</dbReference>
<evidence type="ECO:0000256" key="13">
    <source>
        <dbReference type="ARBA" id="ARBA00022597"/>
    </source>
</evidence>
<dbReference type="STRING" id="1069536.SINU_09050"/>
<feature type="domain" description="PTS EIIA type-2" evidence="26">
    <location>
        <begin position="490"/>
        <end position="629"/>
    </location>
</feature>
<evidence type="ECO:0000256" key="11">
    <source>
        <dbReference type="ARBA" id="ARBA00022519"/>
    </source>
</evidence>
<dbReference type="SUPFAM" id="SSF55804">
    <property type="entry name" value="Phoshotransferase/anion transport protein"/>
    <property type="match status" value="1"/>
</dbReference>
<dbReference type="Pfam" id="PF00359">
    <property type="entry name" value="PTS_EIIA_2"/>
    <property type="match status" value="1"/>
</dbReference>
<feature type="domain" description="PTS EIIB type-2" evidence="27">
    <location>
        <begin position="381"/>
        <end position="475"/>
    </location>
</feature>
<dbReference type="EMBL" id="AFVQ02000112">
    <property type="protein sequence ID" value="KLI02275.1"/>
    <property type="molecule type" value="Genomic_DNA"/>
</dbReference>
<dbReference type="EC" id="2.7.1.197" evidence="5"/>
<evidence type="ECO:0000256" key="25">
    <source>
        <dbReference type="SAM" id="Phobius"/>
    </source>
</evidence>
<dbReference type="GO" id="GO:0016301">
    <property type="term" value="F:kinase activity"/>
    <property type="evidence" value="ECO:0007669"/>
    <property type="project" value="UniProtKB-KW"/>
</dbReference>
<dbReference type="Pfam" id="PF02302">
    <property type="entry name" value="PTS_IIB"/>
    <property type="match status" value="1"/>
</dbReference>
<dbReference type="InterPro" id="IPR003352">
    <property type="entry name" value="PTS_EIIC"/>
</dbReference>
<evidence type="ECO:0000256" key="2">
    <source>
        <dbReference type="ARBA" id="ARBA00002434"/>
    </source>
</evidence>
<dbReference type="PANTHER" id="PTHR30181">
    <property type="entry name" value="MANNITOL PERMEASE IIC COMPONENT"/>
    <property type="match status" value="1"/>
</dbReference>
<dbReference type="Gene3D" id="3.40.50.2300">
    <property type="match status" value="1"/>
</dbReference>
<evidence type="ECO:0000256" key="6">
    <source>
        <dbReference type="ARBA" id="ARBA00014783"/>
    </source>
</evidence>
<evidence type="ECO:0000256" key="5">
    <source>
        <dbReference type="ARBA" id="ARBA00011909"/>
    </source>
</evidence>